<organism evidence="1 2">
    <name type="scientific">Holospora undulata HU1</name>
    <dbReference type="NCBI Taxonomy" id="1321371"/>
    <lineage>
        <taxon>Bacteria</taxon>
        <taxon>Pseudomonadati</taxon>
        <taxon>Pseudomonadota</taxon>
        <taxon>Alphaproteobacteria</taxon>
        <taxon>Holosporales</taxon>
        <taxon>Holosporaceae</taxon>
        <taxon>Holospora</taxon>
    </lineage>
</organism>
<dbReference type="AlphaFoldDB" id="A0A061JJ14"/>
<proteinExistence type="predicted"/>
<evidence type="ECO:0008006" key="3">
    <source>
        <dbReference type="Google" id="ProtNLM"/>
    </source>
</evidence>
<evidence type="ECO:0000313" key="2">
    <source>
        <dbReference type="Proteomes" id="UP000026922"/>
    </source>
</evidence>
<keyword evidence="2" id="KW-1185">Reference proteome</keyword>
<accession>A0A061JJ14</accession>
<reference evidence="1 2" key="1">
    <citation type="journal article" date="2013" name="Genome Announc.">
        <title>Draft Genome Sequence of Holospora undulata Strain HU1, a Micronucleus-Specific Symbiont of the Ciliate Paramecium caudatum.</title>
        <authorList>
            <person name="Dohra H."/>
            <person name="Suzuki H."/>
            <person name="Suzuki T."/>
            <person name="Tanaka K."/>
            <person name="Fujishima M."/>
        </authorList>
    </citation>
    <scope>NUCLEOTIDE SEQUENCE [LARGE SCALE GENOMIC DNA]</scope>
    <source>
        <strain evidence="1 2">HU1</strain>
    </source>
</reference>
<name>A0A061JJ14_9PROT</name>
<comment type="caution">
    <text evidence="1">The sequence shown here is derived from an EMBL/GenBank/DDBJ whole genome shotgun (WGS) entry which is preliminary data.</text>
</comment>
<gene>
    <name evidence="1" type="ORF">K737_300044</name>
</gene>
<sequence>MHLIQPKLLYSYEKAKRLKVSVSGIRYAKHRLGETYKKNSQSSDPERRSMFCKKIEELKKEAKQIGYSDESGFAHDIPRTHEHY</sequence>
<protein>
    <recommendedName>
        <fullName evidence="3">Transposase</fullName>
    </recommendedName>
</protein>
<evidence type="ECO:0000313" key="1">
    <source>
        <dbReference type="EMBL" id="ETZ05519.1"/>
    </source>
</evidence>
<dbReference type="Proteomes" id="UP000026922">
    <property type="component" value="Unassembled WGS sequence"/>
</dbReference>
<dbReference type="EMBL" id="ARPM03000024">
    <property type="protein sequence ID" value="ETZ05519.1"/>
    <property type="molecule type" value="Genomic_DNA"/>
</dbReference>
<dbReference type="RefSeq" id="WP_024161295.1">
    <property type="nucleotide sequence ID" value="NZ_ARPM03000024.1"/>
</dbReference>